<evidence type="ECO:0000256" key="1">
    <source>
        <dbReference type="SAM" id="MobiDB-lite"/>
    </source>
</evidence>
<dbReference type="PANTHER" id="PTHR46014">
    <property type="entry name" value="TETRATRICOPEPTIDE REPEAT PROTEIN 1"/>
    <property type="match status" value="1"/>
</dbReference>
<dbReference type="Gene3D" id="1.25.40.10">
    <property type="entry name" value="Tetratricopeptide repeat domain"/>
    <property type="match status" value="1"/>
</dbReference>
<dbReference type="InterPro" id="IPR011990">
    <property type="entry name" value="TPR-like_helical_dom_sf"/>
</dbReference>
<dbReference type="AlphaFoldDB" id="A0AAD9HZ91"/>
<accession>A0AAD9HZ91</accession>
<feature type="compositionally biased region" description="Acidic residues" evidence="1">
    <location>
        <begin position="135"/>
        <end position="146"/>
    </location>
</feature>
<dbReference type="Proteomes" id="UP001217918">
    <property type="component" value="Unassembled WGS sequence"/>
</dbReference>
<dbReference type="InterPro" id="IPR052769">
    <property type="entry name" value="TPR_domain_protein"/>
</dbReference>
<sequence>MAKTDEKASEPGTNTAEDQVGSSAPDVVEPAKFSAEDEAALLAESNGHKTEANGHFAAGRIPAALTSYAAALAACPDYLSYELAVLHANAAACHLKLAAWPDAIASASAALAHLDGAARAEPAAVAEAERHPQPDEDEAEDEAEVEAEIVSAGAAQDLERPRPRPRPLDHVERLRAKALLRRARARGEAGGWARLEGALEDYRRLDGAGPAAALSPADRRRVRAQLESLPARAKAAQEAETAEMWGKLKDLGNGILRPFGMSTDSFKMVKDEATGGYSLNFQGGGK</sequence>
<evidence type="ECO:0008006" key="4">
    <source>
        <dbReference type="Google" id="ProtNLM"/>
    </source>
</evidence>
<dbReference type="SUPFAM" id="SSF48452">
    <property type="entry name" value="TPR-like"/>
    <property type="match status" value="1"/>
</dbReference>
<dbReference type="PANTHER" id="PTHR46014:SF1">
    <property type="entry name" value="TETRATRICOPEPTIDE REPEAT PROTEIN 1"/>
    <property type="match status" value="1"/>
</dbReference>
<protein>
    <recommendedName>
        <fullName evidence="4">Tetratricopeptide repeat protein 1</fullName>
    </recommendedName>
</protein>
<feature type="compositionally biased region" description="Polar residues" evidence="1">
    <location>
        <begin position="11"/>
        <end position="22"/>
    </location>
</feature>
<proteinExistence type="predicted"/>
<name>A0AAD9HZ91_9PEZI</name>
<evidence type="ECO:0000313" key="3">
    <source>
        <dbReference type="Proteomes" id="UP001217918"/>
    </source>
</evidence>
<dbReference type="EMBL" id="JAQQPM010000001">
    <property type="protein sequence ID" value="KAK2067629.1"/>
    <property type="molecule type" value="Genomic_DNA"/>
</dbReference>
<feature type="region of interest" description="Disordered" evidence="1">
    <location>
        <begin position="1"/>
        <end position="29"/>
    </location>
</feature>
<organism evidence="2 3">
    <name type="scientific">Phyllachora maydis</name>
    <dbReference type="NCBI Taxonomy" id="1825666"/>
    <lineage>
        <taxon>Eukaryota</taxon>
        <taxon>Fungi</taxon>
        <taxon>Dikarya</taxon>
        <taxon>Ascomycota</taxon>
        <taxon>Pezizomycotina</taxon>
        <taxon>Sordariomycetes</taxon>
        <taxon>Sordariomycetidae</taxon>
        <taxon>Phyllachorales</taxon>
        <taxon>Phyllachoraceae</taxon>
        <taxon>Phyllachora</taxon>
    </lineage>
</organism>
<evidence type="ECO:0000313" key="2">
    <source>
        <dbReference type="EMBL" id="KAK2067629.1"/>
    </source>
</evidence>
<feature type="region of interest" description="Disordered" evidence="1">
    <location>
        <begin position="122"/>
        <end position="146"/>
    </location>
</feature>
<reference evidence="2" key="1">
    <citation type="journal article" date="2023" name="Mol. Plant Microbe Interact.">
        <title>Elucidating the Obligate Nature and Biological Capacity of an Invasive Fungal Corn Pathogen.</title>
        <authorList>
            <person name="MacCready J.S."/>
            <person name="Roggenkamp E.M."/>
            <person name="Gdanetz K."/>
            <person name="Chilvers M.I."/>
        </authorList>
    </citation>
    <scope>NUCLEOTIDE SEQUENCE</scope>
    <source>
        <strain evidence="2">PM02</strain>
    </source>
</reference>
<gene>
    <name evidence="2" type="ORF">P8C59_001351</name>
</gene>
<comment type="caution">
    <text evidence="2">The sequence shown here is derived from an EMBL/GenBank/DDBJ whole genome shotgun (WGS) entry which is preliminary data.</text>
</comment>
<keyword evidence="3" id="KW-1185">Reference proteome</keyword>